<name>A0A388L2S4_CHABU</name>
<keyword evidence="1" id="KW-1133">Transmembrane helix</keyword>
<keyword evidence="3" id="KW-1185">Reference proteome</keyword>
<sequence length="337" mass="32133">MVIRGAAPWPGVFAPVRTSSGVQKGAEEARSVHAGGAHFGCPLAAARATVAAVVTAGGIAAAAIAGASAGGFVVGVPFFASDDVCEVLAVVVAVVGGADGPGAGGDVALLGCAVFGVGECYCCTARRSVGVAAVTAFGVVTGVAAGVDMAVAPVELAVLAVKGRCALLCGRTAPLPFAVAAAVVVLVLFVLFPTVVGECCCCAAGHDVGAAAVAAVGLATAFAAGADLAVVPVGQAALVDAVVGVSLPLSARSAILPAAAVVEICSLLRRGGHPEGRPSLHPGPESGSGTIAGAKILAGLCSLVVEGVILPPSVRTALLPAAVDAEVQGPLHPGGPS</sequence>
<protein>
    <submittedName>
        <fullName evidence="2">Uncharacterized protein</fullName>
    </submittedName>
</protein>
<evidence type="ECO:0000313" key="2">
    <source>
        <dbReference type="EMBL" id="GBG76599.1"/>
    </source>
</evidence>
<dbReference type="Proteomes" id="UP000265515">
    <property type="component" value="Unassembled WGS sequence"/>
</dbReference>
<gene>
    <name evidence="2" type="ORF">CBR_g22478</name>
</gene>
<keyword evidence="1" id="KW-0472">Membrane</keyword>
<proteinExistence type="predicted"/>
<reference evidence="2 3" key="1">
    <citation type="journal article" date="2018" name="Cell">
        <title>The Chara Genome: Secondary Complexity and Implications for Plant Terrestrialization.</title>
        <authorList>
            <person name="Nishiyama T."/>
            <person name="Sakayama H."/>
            <person name="Vries J.D."/>
            <person name="Buschmann H."/>
            <person name="Saint-Marcoux D."/>
            <person name="Ullrich K.K."/>
            <person name="Haas F.B."/>
            <person name="Vanderstraeten L."/>
            <person name="Becker D."/>
            <person name="Lang D."/>
            <person name="Vosolsobe S."/>
            <person name="Rombauts S."/>
            <person name="Wilhelmsson P.K.I."/>
            <person name="Janitza P."/>
            <person name="Kern R."/>
            <person name="Heyl A."/>
            <person name="Rumpler F."/>
            <person name="Villalobos L.I.A.C."/>
            <person name="Clay J.M."/>
            <person name="Skokan R."/>
            <person name="Toyoda A."/>
            <person name="Suzuki Y."/>
            <person name="Kagoshima H."/>
            <person name="Schijlen E."/>
            <person name="Tajeshwar N."/>
            <person name="Catarino B."/>
            <person name="Hetherington A.J."/>
            <person name="Saltykova A."/>
            <person name="Bonnot C."/>
            <person name="Breuninger H."/>
            <person name="Symeonidi A."/>
            <person name="Radhakrishnan G.V."/>
            <person name="Van Nieuwerburgh F."/>
            <person name="Deforce D."/>
            <person name="Chang C."/>
            <person name="Karol K.G."/>
            <person name="Hedrich R."/>
            <person name="Ulvskov P."/>
            <person name="Glockner G."/>
            <person name="Delwiche C.F."/>
            <person name="Petrasek J."/>
            <person name="Van de Peer Y."/>
            <person name="Friml J."/>
            <person name="Beilby M."/>
            <person name="Dolan L."/>
            <person name="Kohara Y."/>
            <person name="Sugano S."/>
            <person name="Fujiyama A."/>
            <person name="Delaux P.-M."/>
            <person name="Quint M."/>
            <person name="TheiBen G."/>
            <person name="Hagemann M."/>
            <person name="Harholt J."/>
            <person name="Dunand C."/>
            <person name="Zachgo S."/>
            <person name="Langdale J."/>
            <person name="Maumus F."/>
            <person name="Straeten D.V.D."/>
            <person name="Gould S.B."/>
            <person name="Rensing S.A."/>
        </authorList>
    </citation>
    <scope>NUCLEOTIDE SEQUENCE [LARGE SCALE GENOMIC DNA]</scope>
    <source>
        <strain evidence="2 3">S276</strain>
    </source>
</reference>
<evidence type="ECO:0000313" key="3">
    <source>
        <dbReference type="Proteomes" id="UP000265515"/>
    </source>
</evidence>
<organism evidence="2 3">
    <name type="scientific">Chara braunii</name>
    <name type="common">Braun's stonewort</name>
    <dbReference type="NCBI Taxonomy" id="69332"/>
    <lineage>
        <taxon>Eukaryota</taxon>
        <taxon>Viridiplantae</taxon>
        <taxon>Streptophyta</taxon>
        <taxon>Charophyceae</taxon>
        <taxon>Charales</taxon>
        <taxon>Characeae</taxon>
        <taxon>Chara</taxon>
    </lineage>
</organism>
<comment type="caution">
    <text evidence="2">The sequence shown here is derived from an EMBL/GenBank/DDBJ whole genome shotgun (WGS) entry which is preliminary data.</text>
</comment>
<dbReference type="Gramene" id="GBG76599">
    <property type="protein sequence ID" value="GBG76599"/>
    <property type="gene ID" value="CBR_g22478"/>
</dbReference>
<accession>A0A388L2S4</accession>
<feature type="transmembrane region" description="Helical" evidence="1">
    <location>
        <begin position="129"/>
        <end position="161"/>
    </location>
</feature>
<evidence type="ECO:0000256" key="1">
    <source>
        <dbReference type="SAM" id="Phobius"/>
    </source>
</evidence>
<dbReference type="AlphaFoldDB" id="A0A388L2S4"/>
<dbReference type="EMBL" id="BFEA01000248">
    <property type="protein sequence ID" value="GBG76599.1"/>
    <property type="molecule type" value="Genomic_DNA"/>
</dbReference>
<keyword evidence="1" id="KW-0812">Transmembrane</keyword>
<feature type="transmembrane region" description="Helical" evidence="1">
    <location>
        <begin position="173"/>
        <end position="192"/>
    </location>
</feature>